<evidence type="ECO:0000313" key="1">
    <source>
        <dbReference type="EMBL" id="SUN06623.1"/>
    </source>
</evidence>
<gene>
    <name evidence="1" type="ORF">NCTC12957_00732</name>
</gene>
<dbReference type="EMBL" id="UHEN01000001">
    <property type="protein sequence ID" value="SUN06623.1"/>
    <property type="molecule type" value="Genomic_DNA"/>
</dbReference>
<dbReference type="AlphaFoldDB" id="A0A380IDJ8"/>
<proteinExistence type="predicted"/>
<protein>
    <submittedName>
        <fullName evidence="1">Uncharacterized protein</fullName>
    </submittedName>
</protein>
<sequence>MGHSLYLDRNQSAVVNMAESEILSSHYGSTESNVKVIFSDGKESVE</sequence>
<accession>A0A380IDJ8</accession>
<reference evidence="1 2" key="1">
    <citation type="submission" date="2018-06" db="EMBL/GenBank/DDBJ databases">
        <authorList>
            <consortium name="Pathogen Informatics"/>
            <person name="Doyle S."/>
        </authorList>
    </citation>
    <scope>NUCLEOTIDE SEQUENCE [LARGE SCALE GENOMIC DNA]</scope>
    <source>
        <strain evidence="1 2">NCTC12957</strain>
    </source>
</reference>
<evidence type="ECO:0000313" key="2">
    <source>
        <dbReference type="Proteomes" id="UP000255213"/>
    </source>
</evidence>
<name>A0A380IDJ8_STRAI</name>
<dbReference type="Proteomes" id="UP000255213">
    <property type="component" value="Unassembled WGS sequence"/>
</dbReference>
<organism evidence="1 2">
    <name type="scientific">Streptococcus acidominimus</name>
    <dbReference type="NCBI Taxonomy" id="1326"/>
    <lineage>
        <taxon>Bacteria</taxon>
        <taxon>Bacillati</taxon>
        <taxon>Bacillota</taxon>
        <taxon>Bacilli</taxon>
        <taxon>Lactobacillales</taxon>
        <taxon>Streptococcaceae</taxon>
        <taxon>Streptococcus</taxon>
    </lineage>
</organism>